<keyword evidence="4" id="KW-1185">Reference proteome</keyword>
<organism evidence="3 4">
    <name type="scientific">Trichomonas vaginalis (strain ATCC PRA-98 / G3)</name>
    <dbReference type="NCBI Taxonomy" id="412133"/>
    <lineage>
        <taxon>Eukaryota</taxon>
        <taxon>Metamonada</taxon>
        <taxon>Parabasalia</taxon>
        <taxon>Trichomonadida</taxon>
        <taxon>Trichomonadidae</taxon>
        <taxon>Trichomonas</taxon>
    </lineage>
</organism>
<dbReference type="InterPro" id="IPR003697">
    <property type="entry name" value="Maf-like"/>
</dbReference>
<dbReference type="FunCoup" id="A2E4U5">
    <property type="interactions" value="22"/>
</dbReference>
<dbReference type="KEGG" id="tva:4770236"/>
<dbReference type="InterPro" id="IPR029001">
    <property type="entry name" value="ITPase-like_fam"/>
</dbReference>
<dbReference type="GO" id="GO:0047429">
    <property type="term" value="F:nucleoside triphosphate diphosphatase activity"/>
    <property type="evidence" value="ECO:0000318"/>
    <property type="project" value="GO_Central"/>
</dbReference>
<reference evidence="3" key="2">
    <citation type="journal article" date="2007" name="Science">
        <title>Draft genome sequence of the sexually transmitted pathogen Trichomonas vaginalis.</title>
        <authorList>
            <person name="Carlton J.M."/>
            <person name="Hirt R.P."/>
            <person name="Silva J.C."/>
            <person name="Delcher A.L."/>
            <person name="Schatz M."/>
            <person name="Zhao Q."/>
            <person name="Wortman J.R."/>
            <person name="Bidwell S.L."/>
            <person name="Alsmark U.C.M."/>
            <person name="Besteiro S."/>
            <person name="Sicheritz-Ponten T."/>
            <person name="Noel C.J."/>
            <person name="Dacks J.B."/>
            <person name="Foster P.G."/>
            <person name="Simillion C."/>
            <person name="Van de Peer Y."/>
            <person name="Miranda-Saavedra D."/>
            <person name="Barton G.J."/>
            <person name="Westrop G.D."/>
            <person name="Mueller S."/>
            <person name="Dessi D."/>
            <person name="Fiori P.L."/>
            <person name="Ren Q."/>
            <person name="Paulsen I."/>
            <person name="Zhang H."/>
            <person name="Bastida-Corcuera F.D."/>
            <person name="Simoes-Barbosa A."/>
            <person name="Brown M.T."/>
            <person name="Hayes R.D."/>
            <person name="Mukherjee M."/>
            <person name="Okumura C.Y."/>
            <person name="Schneider R."/>
            <person name="Smith A.J."/>
            <person name="Vanacova S."/>
            <person name="Villalvazo M."/>
            <person name="Haas B.J."/>
            <person name="Pertea M."/>
            <person name="Feldblyum T.V."/>
            <person name="Utterback T.R."/>
            <person name="Shu C.L."/>
            <person name="Osoegawa K."/>
            <person name="de Jong P.J."/>
            <person name="Hrdy I."/>
            <person name="Horvathova L."/>
            <person name="Zubacova Z."/>
            <person name="Dolezal P."/>
            <person name="Malik S.B."/>
            <person name="Logsdon J.M. Jr."/>
            <person name="Henze K."/>
            <person name="Gupta A."/>
            <person name="Wang C.C."/>
            <person name="Dunne R.L."/>
            <person name="Upcroft J.A."/>
            <person name="Upcroft P."/>
            <person name="White O."/>
            <person name="Salzberg S.L."/>
            <person name="Tang P."/>
            <person name="Chiu C.-H."/>
            <person name="Lee Y.-S."/>
            <person name="Embley T.M."/>
            <person name="Coombs G.H."/>
            <person name="Mottram J.C."/>
            <person name="Tachezy J."/>
            <person name="Fraser-Liggett C.M."/>
            <person name="Johnson P.J."/>
        </authorList>
    </citation>
    <scope>NUCLEOTIDE SEQUENCE [LARGE SCALE GENOMIC DNA]</scope>
    <source>
        <strain evidence="3">G3</strain>
    </source>
</reference>
<evidence type="ECO:0000256" key="1">
    <source>
        <dbReference type="ARBA" id="ARBA00001968"/>
    </source>
</evidence>
<dbReference type="Gene3D" id="3.90.950.10">
    <property type="match status" value="1"/>
</dbReference>
<dbReference type="InParanoid" id="A2E4U5"/>
<accession>A2E4U5</accession>
<comment type="cofactor">
    <cofactor evidence="1">
        <name>a divalent metal cation</name>
        <dbReference type="ChEBI" id="CHEBI:60240"/>
    </cofactor>
</comment>
<dbReference type="VEuPathDB" id="TrichDB:TVAGG3_0227890"/>
<dbReference type="VEuPathDB" id="TrichDB:TVAG_160900"/>
<keyword evidence="2" id="KW-0378">Hydrolase</keyword>
<dbReference type="CDD" id="cd00555">
    <property type="entry name" value="Maf"/>
    <property type="match status" value="1"/>
</dbReference>
<dbReference type="EMBL" id="DS113304">
    <property type="protein sequence ID" value="EAY12284.1"/>
    <property type="molecule type" value="Genomic_DNA"/>
</dbReference>
<dbReference type="PIRSF" id="PIRSF006305">
    <property type="entry name" value="Maf"/>
    <property type="match status" value="1"/>
</dbReference>
<dbReference type="Pfam" id="PF02545">
    <property type="entry name" value="Maf"/>
    <property type="match status" value="1"/>
</dbReference>
<dbReference type="STRING" id="5722.A2E4U5"/>
<name>A2E4U5_TRIV3</name>
<evidence type="ECO:0000313" key="4">
    <source>
        <dbReference type="Proteomes" id="UP000001542"/>
    </source>
</evidence>
<dbReference type="PANTHER" id="PTHR43213:SF5">
    <property type="entry name" value="BIFUNCTIONAL DTTP_UTP PYROPHOSPHATASE_METHYLTRANSFERASE PROTEIN-RELATED"/>
    <property type="match status" value="1"/>
</dbReference>
<dbReference type="eggNOG" id="KOG1509">
    <property type="taxonomic scope" value="Eukaryota"/>
</dbReference>
<dbReference type="SUPFAM" id="SSF52972">
    <property type="entry name" value="ITPase-like"/>
    <property type="match status" value="1"/>
</dbReference>
<evidence type="ECO:0000313" key="3">
    <source>
        <dbReference type="EMBL" id="EAY12284.1"/>
    </source>
</evidence>
<sequence>MLASFADRLDKMKIILGSQSPRRRELLSGIFKKFEVIPSEFDESTINKFSFPDPRDFVKVQSQKKAEELANRIGDADIVITADTIVAIDGKILGKPHTHEVAYQMISELNGRPHQVITGVHVVFPKLKKSLSFTETTQVIFDKLPEAAVKAYADSDDPLDKAGAYGIQSGAMSLIKKIDGDYFNVVGLPVNHLAREIYNVLAETA</sequence>
<protein>
    <submittedName>
        <fullName evidence="3">Maf protein</fullName>
    </submittedName>
</protein>
<reference evidence="3" key="1">
    <citation type="submission" date="2006-10" db="EMBL/GenBank/DDBJ databases">
        <authorList>
            <person name="Amadeo P."/>
            <person name="Zhao Q."/>
            <person name="Wortman J."/>
            <person name="Fraser-Liggett C."/>
            <person name="Carlton J."/>
        </authorList>
    </citation>
    <scope>NUCLEOTIDE SEQUENCE</scope>
    <source>
        <strain evidence="3">G3</strain>
    </source>
</reference>
<dbReference type="PANTHER" id="PTHR43213">
    <property type="entry name" value="BIFUNCTIONAL DTTP/UTP PYROPHOSPHATASE/METHYLTRANSFERASE PROTEIN-RELATED"/>
    <property type="match status" value="1"/>
</dbReference>
<gene>
    <name evidence="3" type="ORF">TVAG_160900</name>
</gene>
<dbReference type="SMR" id="A2E4U5"/>
<evidence type="ECO:0000256" key="2">
    <source>
        <dbReference type="ARBA" id="ARBA00022801"/>
    </source>
</evidence>
<dbReference type="AlphaFoldDB" id="A2E4U5"/>
<dbReference type="NCBIfam" id="TIGR00172">
    <property type="entry name" value="maf"/>
    <property type="match status" value="1"/>
</dbReference>
<dbReference type="OMA" id="RDQRMHK"/>
<dbReference type="RefSeq" id="XP_001324507.1">
    <property type="nucleotide sequence ID" value="XM_001324472.1"/>
</dbReference>
<dbReference type="OrthoDB" id="10267058at2759"/>
<proteinExistence type="inferred from homology"/>
<dbReference type="Proteomes" id="UP000001542">
    <property type="component" value="Unassembled WGS sequence"/>
</dbReference>
<dbReference type="HAMAP" id="MF_00528">
    <property type="entry name" value="Maf"/>
    <property type="match status" value="1"/>
</dbReference>